<feature type="transmembrane region" description="Helical" evidence="1">
    <location>
        <begin position="123"/>
        <end position="143"/>
    </location>
</feature>
<evidence type="ECO:0000256" key="1">
    <source>
        <dbReference type="SAM" id="Phobius"/>
    </source>
</evidence>
<evidence type="ECO:0000313" key="3">
    <source>
        <dbReference type="Proteomes" id="UP000008633"/>
    </source>
</evidence>
<accession>E6X2A2</accession>
<protein>
    <submittedName>
        <fullName evidence="2">Uncharacterized protein</fullName>
    </submittedName>
</protein>
<organism evidence="2 3">
    <name type="scientific">Nitratifractor salsuginis (strain DSM 16511 / JCM 12458 / E9I37-1)</name>
    <dbReference type="NCBI Taxonomy" id="749222"/>
    <lineage>
        <taxon>Bacteria</taxon>
        <taxon>Pseudomonadati</taxon>
        <taxon>Campylobacterota</taxon>
        <taxon>Epsilonproteobacteria</taxon>
        <taxon>Campylobacterales</taxon>
        <taxon>Sulfurovaceae</taxon>
        <taxon>Nitratifractor</taxon>
    </lineage>
</organism>
<dbReference type="Proteomes" id="UP000008633">
    <property type="component" value="Chromosome"/>
</dbReference>
<dbReference type="eggNOG" id="COG1225">
    <property type="taxonomic scope" value="Bacteria"/>
</dbReference>
<sequence length="210" mass="23714">MSMNKKLFLLMIWGIAFGYMEAAVVVYLRALYYPEGFTFPLKLISGTIMWTEIGREAATLVLMAVTVMLAYDRFQSRFAAFAVLFGVWDIFYYLFLWLILGWPESPKTWDLLFLIPLPWVGPVWAPVLVSLGLIGVGSAVLTLNARRRYPHFSKGFVVTETVAGLMIVASFLLSGRNIAVTGMPEPFLWPLFLAGFLLGVGAFFYSIRKR</sequence>
<keyword evidence="1" id="KW-0812">Transmembrane</keyword>
<feature type="transmembrane region" description="Helical" evidence="1">
    <location>
        <begin position="187"/>
        <end position="207"/>
    </location>
</feature>
<proteinExistence type="predicted"/>
<reference evidence="3" key="2">
    <citation type="submission" date="2011-01" db="EMBL/GenBank/DDBJ databases">
        <title>The complete genome of Nitratifractor salsuginis DSM 16511.</title>
        <authorList>
            <consortium name="US DOE Joint Genome Institute (JGI-PGF)"/>
            <person name="Lucas S."/>
            <person name="Copeland A."/>
            <person name="Lapidus A."/>
            <person name="Bruce D."/>
            <person name="Goodwin L."/>
            <person name="Pitluck S."/>
            <person name="Kyrpides N."/>
            <person name="Mavromatis K."/>
            <person name="Ivanova N."/>
            <person name="Mikhailova N."/>
            <person name="Zeytun A."/>
            <person name="Detter J.C."/>
            <person name="Tapia R."/>
            <person name="Han C."/>
            <person name="Land M."/>
            <person name="Hauser L."/>
            <person name="Markowitz V."/>
            <person name="Cheng J.-F."/>
            <person name="Hugenholtz P."/>
            <person name="Woyke T."/>
            <person name="Wu D."/>
            <person name="Tindall B."/>
            <person name="Schuetze A."/>
            <person name="Brambilla E."/>
            <person name="Klenk H.-P."/>
            <person name="Eisen J.A."/>
        </authorList>
    </citation>
    <scope>NUCLEOTIDE SEQUENCE [LARGE SCALE GENOMIC DNA]</scope>
    <source>
        <strain evidence="3">DSM 16511 / JCM 12458 / E9I37-1</strain>
    </source>
</reference>
<feature type="transmembrane region" description="Helical" evidence="1">
    <location>
        <begin position="155"/>
        <end position="175"/>
    </location>
</feature>
<keyword evidence="1" id="KW-1133">Transmembrane helix</keyword>
<feature type="transmembrane region" description="Helical" evidence="1">
    <location>
        <begin position="53"/>
        <end position="71"/>
    </location>
</feature>
<keyword evidence="1" id="KW-0472">Membrane</keyword>
<dbReference type="AlphaFoldDB" id="E6X2A2"/>
<feature type="transmembrane region" description="Helical" evidence="1">
    <location>
        <begin position="78"/>
        <end position="103"/>
    </location>
</feature>
<dbReference type="KEGG" id="nsa:Nitsa_0770"/>
<evidence type="ECO:0000313" key="2">
    <source>
        <dbReference type="EMBL" id="ADV46037.1"/>
    </source>
</evidence>
<feature type="transmembrane region" description="Helical" evidence="1">
    <location>
        <begin position="7"/>
        <end position="33"/>
    </location>
</feature>
<name>E6X2A2_NITSE</name>
<dbReference type="EMBL" id="CP002452">
    <property type="protein sequence ID" value="ADV46037.1"/>
    <property type="molecule type" value="Genomic_DNA"/>
</dbReference>
<dbReference type="HOGENOM" id="CLU_1281204_0_0_7"/>
<dbReference type="STRING" id="749222.Nitsa_0770"/>
<gene>
    <name evidence="2" type="ordered locus">Nitsa_0770</name>
</gene>
<keyword evidence="3" id="KW-1185">Reference proteome</keyword>
<reference evidence="2 3" key="1">
    <citation type="journal article" date="2011" name="Stand. Genomic Sci.">
        <title>Complete genome sequence of Nitratifractor salsuginis type strain (E9I37-1).</title>
        <authorList>
            <person name="Anderson I."/>
            <person name="Sikorski J."/>
            <person name="Zeytun A."/>
            <person name="Nolan M."/>
            <person name="Lapidus A."/>
            <person name="Lucas S."/>
            <person name="Hammon N."/>
            <person name="Deshpande S."/>
            <person name="Cheng J.F."/>
            <person name="Tapia R."/>
            <person name="Han C."/>
            <person name="Goodwin L."/>
            <person name="Pitluck S."/>
            <person name="Liolios K."/>
            <person name="Pagani I."/>
            <person name="Ivanova N."/>
            <person name="Huntemann M."/>
            <person name="Mavromatis K."/>
            <person name="Ovchinikova G."/>
            <person name="Pati A."/>
            <person name="Chen A."/>
            <person name="Palaniappan K."/>
            <person name="Land M."/>
            <person name="Hauser L."/>
            <person name="Brambilla E.M."/>
            <person name="Ngatchou-Djao O.D."/>
            <person name="Rohde M."/>
            <person name="Tindall B.J."/>
            <person name="Goker M."/>
            <person name="Detter J.C."/>
            <person name="Woyke T."/>
            <person name="Bristow J."/>
            <person name="Eisen J.A."/>
            <person name="Markowitz V."/>
            <person name="Hugenholtz P."/>
            <person name="Klenk H.P."/>
            <person name="Kyrpides N.C."/>
        </authorList>
    </citation>
    <scope>NUCLEOTIDE SEQUENCE [LARGE SCALE GENOMIC DNA]</scope>
    <source>
        <strain evidence="3">DSM 16511 / JCM 12458 / E9I37-1</strain>
    </source>
</reference>